<gene>
    <name evidence="9" type="ORF">OG814_34990</name>
</gene>
<dbReference type="Gene3D" id="1.10.1740.10">
    <property type="match status" value="1"/>
</dbReference>
<dbReference type="InterPro" id="IPR007630">
    <property type="entry name" value="RNA_pol_sigma70_r4"/>
</dbReference>
<keyword evidence="4" id="KW-0238">DNA-binding</keyword>
<dbReference type="InterPro" id="IPR039425">
    <property type="entry name" value="RNA_pol_sigma-70-like"/>
</dbReference>
<keyword evidence="2" id="KW-0805">Transcription regulation</keyword>
<evidence type="ECO:0000259" key="8">
    <source>
        <dbReference type="Pfam" id="PF04545"/>
    </source>
</evidence>
<proteinExistence type="inferred from homology"/>
<evidence type="ECO:0000256" key="4">
    <source>
        <dbReference type="ARBA" id="ARBA00023125"/>
    </source>
</evidence>
<name>A0ABZ1LPE6_9ACTN</name>
<dbReference type="InterPro" id="IPR036388">
    <property type="entry name" value="WH-like_DNA-bd_sf"/>
</dbReference>
<reference evidence="9 10" key="1">
    <citation type="submission" date="2022-10" db="EMBL/GenBank/DDBJ databases">
        <title>The complete genomes of actinobacterial strains from the NBC collection.</title>
        <authorList>
            <person name="Joergensen T.S."/>
            <person name="Alvarez Arevalo M."/>
            <person name="Sterndorff E.B."/>
            <person name="Faurdal D."/>
            <person name="Vuksanovic O."/>
            <person name="Mourched A.-S."/>
            <person name="Charusanti P."/>
            <person name="Shaw S."/>
            <person name="Blin K."/>
            <person name="Weber T."/>
        </authorList>
    </citation>
    <scope>NUCLEOTIDE SEQUENCE [LARGE SCALE GENOMIC DNA]</scope>
    <source>
        <strain evidence="9 10">NBC_00123</strain>
    </source>
</reference>
<comment type="similarity">
    <text evidence="1">Belongs to the sigma-70 factor family. ECF subfamily.</text>
</comment>
<feature type="domain" description="RNA polymerase sigma-70 region 2" evidence="7">
    <location>
        <begin position="17"/>
        <end position="84"/>
    </location>
</feature>
<dbReference type="InterPro" id="IPR007627">
    <property type="entry name" value="RNA_pol_sigma70_r2"/>
</dbReference>
<dbReference type="NCBIfam" id="TIGR02937">
    <property type="entry name" value="sigma70-ECF"/>
    <property type="match status" value="1"/>
</dbReference>
<dbReference type="InterPro" id="IPR014284">
    <property type="entry name" value="RNA_pol_sigma-70_dom"/>
</dbReference>
<sequence>MGKGLVQGDENCLALAYRRWGGLVQTLATRAIGDAREAEDVTQQVFFAAWRGREGYRPERGPVPAWLVGIARRKVADALSARTRRTELVAAAGSALPPHVVSADGTEHVLDRVVIMGELARLPRVQRDVLALAFFGDLTQTSIALRTGMPLGTVKSHTRRGLARLRGNLAPDPAGRASAGRPSARQSAATSPGIGGTPSGHAPIRRPDGSEQQHRHPAQPACGGRRT</sequence>
<dbReference type="Gene3D" id="1.10.10.10">
    <property type="entry name" value="Winged helix-like DNA-binding domain superfamily/Winged helix DNA-binding domain"/>
    <property type="match status" value="1"/>
</dbReference>
<evidence type="ECO:0000256" key="6">
    <source>
        <dbReference type="SAM" id="MobiDB-lite"/>
    </source>
</evidence>
<evidence type="ECO:0000313" key="9">
    <source>
        <dbReference type="EMBL" id="WTR75639.1"/>
    </source>
</evidence>
<dbReference type="CDD" id="cd06171">
    <property type="entry name" value="Sigma70_r4"/>
    <property type="match status" value="1"/>
</dbReference>
<dbReference type="SUPFAM" id="SSF88659">
    <property type="entry name" value="Sigma3 and sigma4 domains of RNA polymerase sigma factors"/>
    <property type="match status" value="1"/>
</dbReference>
<protein>
    <submittedName>
        <fullName evidence="9">Sigma-70 family RNA polymerase sigma factor</fullName>
    </submittedName>
</protein>
<evidence type="ECO:0000313" key="10">
    <source>
        <dbReference type="Proteomes" id="UP001622594"/>
    </source>
</evidence>
<dbReference type="InterPro" id="IPR013324">
    <property type="entry name" value="RNA_pol_sigma_r3/r4-like"/>
</dbReference>
<dbReference type="InterPro" id="IPR013325">
    <property type="entry name" value="RNA_pol_sigma_r2"/>
</dbReference>
<feature type="compositionally biased region" description="Basic and acidic residues" evidence="6">
    <location>
        <begin position="205"/>
        <end position="214"/>
    </location>
</feature>
<accession>A0ABZ1LPE6</accession>
<evidence type="ECO:0000259" key="7">
    <source>
        <dbReference type="Pfam" id="PF04542"/>
    </source>
</evidence>
<keyword evidence="5" id="KW-0804">Transcription</keyword>
<evidence type="ECO:0000256" key="3">
    <source>
        <dbReference type="ARBA" id="ARBA00023082"/>
    </source>
</evidence>
<keyword evidence="3" id="KW-0731">Sigma factor</keyword>
<dbReference type="Pfam" id="PF04545">
    <property type="entry name" value="Sigma70_r4"/>
    <property type="match status" value="1"/>
</dbReference>
<keyword evidence="10" id="KW-1185">Reference proteome</keyword>
<dbReference type="Proteomes" id="UP001622594">
    <property type="component" value="Chromosome"/>
</dbReference>
<evidence type="ECO:0000256" key="5">
    <source>
        <dbReference type="ARBA" id="ARBA00023163"/>
    </source>
</evidence>
<evidence type="ECO:0000256" key="2">
    <source>
        <dbReference type="ARBA" id="ARBA00023015"/>
    </source>
</evidence>
<feature type="region of interest" description="Disordered" evidence="6">
    <location>
        <begin position="166"/>
        <end position="227"/>
    </location>
</feature>
<feature type="compositionally biased region" description="Low complexity" evidence="6">
    <location>
        <begin position="166"/>
        <end position="189"/>
    </location>
</feature>
<dbReference type="SUPFAM" id="SSF88946">
    <property type="entry name" value="Sigma2 domain of RNA polymerase sigma factors"/>
    <property type="match status" value="1"/>
</dbReference>
<dbReference type="Pfam" id="PF04542">
    <property type="entry name" value="Sigma70_r2"/>
    <property type="match status" value="1"/>
</dbReference>
<feature type="domain" description="RNA polymerase sigma-70 region 4" evidence="8">
    <location>
        <begin position="119"/>
        <end position="166"/>
    </location>
</feature>
<organism evidence="9 10">
    <name type="scientific">Streptomyces zaomyceticus</name>
    <dbReference type="NCBI Taxonomy" id="68286"/>
    <lineage>
        <taxon>Bacteria</taxon>
        <taxon>Bacillati</taxon>
        <taxon>Actinomycetota</taxon>
        <taxon>Actinomycetes</taxon>
        <taxon>Kitasatosporales</taxon>
        <taxon>Streptomycetaceae</taxon>
        <taxon>Streptomyces</taxon>
    </lineage>
</organism>
<dbReference type="EMBL" id="CP108188">
    <property type="protein sequence ID" value="WTR75639.1"/>
    <property type="molecule type" value="Genomic_DNA"/>
</dbReference>
<dbReference type="PANTHER" id="PTHR43133">
    <property type="entry name" value="RNA POLYMERASE ECF-TYPE SIGMA FACTO"/>
    <property type="match status" value="1"/>
</dbReference>
<dbReference type="PANTHER" id="PTHR43133:SF62">
    <property type="entry name" value="RNA POLYMERASE SIGMA FACTOR SIGZ"/>
    <property type="match status" value="1"/>
</dbReference>
<evidence type="ECO:0000256" key="1">
    <source>
        <dbReference type="ARBA" id="ARBA00010641"/>
    </source>
</evidence>